<evidence type="ECO:0000313" key="4">
    <source>
        <dbReference type="Proteomes" id="UP000018144"/>
    </source>
</evidence>
<sequence>MLATLPVEILFQVFSNLSSASLHTLHDHPLLALPLVSRKFKILVETYTAHRLSVSNVRQHESPNRKTFLLYAATHCMYCNKRTHTTPRLFAEITCCTRCNGIYFPEISIETAAKFYIIDKESLFRNCKRSKGKVFDETQVRQFAQSVHSQAEIYLRKSFDLKLKRRMEKYIQNAEEMLSTWEEESRDQVGDEWKGWRKILQQRYAWLMMLWRIYSMNSSARTPEHHRQNIRSQSIAISSGCRDSIASTDSMSSMPSNSSNGSLYEPMEYKHESRELNWEPQCEPVYEPTSYASRYDPRQRQPTPPLSDSDSEMDIDHFDDLPTARPIAIKNPFYYFPPTPPTTPPSSPPTGGAAVKITYEPANSGHRYAAAHRSLSPVRTISSSESDGDYDMDSQRPQPTVSSPKPQRRQQQSQHNRGPQQLRRTASRTTTIDPGFQIAYPVNRCGQGARMIEAPLNMQSYKHKTLLTGLAKFHADIIPFDKLSITLIEIGGVTRGTGYS</sequence>
<accession>U4KVA1</accession>
<evidence type="ECO:0000256" key="1">
    <source>
        <dbReference type="SAM" id="MobiDB-lite"/>
    </source>
</evidence>
<proteinExistence type="predicted"/>
<evidence type="ECO:0000259" key="2">
    <source>
        <dbReference type="PROSITE" id="PS50181"/>
    </source>
</evidence>
<reference evidence="3 4" key="1">
    <citation type="journal article" date="2013" name="PLoS Genet.">
        <title>The genome and development-dependent transcriptomes of Pyronema confluens: a window into fungal evolution.</title>
        <authorList>
            <person name="Traeger S."/>
            <person name="Altegoer F."/>
            <person name="Freitag M."/>
            <person name="Gabaldon T."/>
            <person name="Kempken F."/>
            <person name="Kumar A."/>
            <person name="Marcet-Houben M."/>
            <person name="Poggeler S."/>
            <person name="Stajich J.E."/>
            <person name="Nowrousian M."/>
        </authorList>
    </citation>
    <scope>NUCLEOTIDE SEQUENCE [LARGE SCALE GENOMIC DNA]</scope>
    <source>
        <strain evidence="4">CBS 100304</strain>
        <tissue evidence="3">Vegetative mycelium</tissue>
    </source>
</reference>
<dbReference type="Proteomes" id="UP000018144">
    <property type="component" value="Unassembled WGS sequence"/>
</dbReference>
<dbReference type="PROSITE" id="PS50181">
    <property type="entry name" value="FBOX"/>
    <property type="match status" value="1"/>
</dbReference>
<feature type="compositionally biased region" description="Polar residues" evidence="1">
    <location>
        <begin position="415"/>
        <end position="432"/>
    </location>
</feature>
<feature type="region of interest" description="Disordered" evidence="1">
    <location>
        <begin position="369"/>
        <end position="435"/>
    </location>
</feature>
<feature type="compositionally biased region" description="Low complexity" evidence="1">
    <location>
        <begin position="402"/>
        <end position="414"/>
    </location>
</feature>
<dbReference type="AlphaFoldDB" id="U4KVA1"/>
<evidence type="ECO:0000313" key="3">
    <source>
        <dbReference type="EMBL" id="CCX05418.1"/>
    </source>
</evidence>
<feature type="domain" description="F-box" evidence="2">
    <location>
        <begin position="1"/>
        <end position="52"/>
    </location>
</feature>
<protein>
    <recommendedName>
        <fullName evidence="2">F-box domain-containing protein</fullName>
    </recommendedName>
</protein>
<feature type="region of interest" description="Disordered" evidence="1">
    <location>
        <begin position="289"/>
        <end position="318"/>
    </location>
</feature>
<name>U4KVA1_PYROM</name>
<dbReference type="InterPro" id="IPR001810">
    <property type="entry name" value="F-box_dom"/>
</dbReference>
<gene>
    <name evidence="3" type="ORF">PCON_05005</name>
</gene>
<organism evidence="3 4">
    <name type="scientific">Pyronema omphalodes (strain CBS 100304)</name>
    <name type="common">Pyronema confluens</name>
    <dbReference type="NCBI Taxonomy" id="1076935"/>
    <lineage>
        <taxon>Eukaryota</taxon>
        <taxon>Fungi</taxon>
        <taxon>Dikarya</taxon>
        <taxon>Ascomycota</taxon>
        <taxon>Pezizomycotina</taxon>
        <taxon>Pezizomycetes</taxon>
        <taxon>Pezizales</taxon>
        <taxon>Pyronemataceae</taxon>
        <taxon>Pyronema</taxon>
    </lineage>
</organism>
<feature type="compositionally biased region" description="Pro residues" evidence="1">
    <location>
        <begin position="335"/>
        <end position="348"/>
    </location>
</feature>
<dbReference type="EMBL" id="HF935253">
    <property type="protein sequence ID" value="CCX05418.1"/>
    <property type="molecule type" value="Genomic_DNA"/>
</dbReference>
<dbReference type="OrthoDB" id="10322871at2759"/>
<feature type="region of interest" description="Disordered" evidence="1">
    <location>
        <begin position="335"/>
        <end position="356"/>
    </location>
</feature>
<keyword evidence="4" id="KW-1185">Reference proteome</keyword>